<dbReference type="RefSeq" id="WP_062977122.1">
    <property type="nucleotide sequence ID" value="NZ_JAAXOT010000005.1"/>
</dbReference>
<reference evidence="2 3" key="1">
    <citation type="submission" date="2020-04" db="EMBL/GenBank/DDBJ databases">
        <title>MicrobeNet Type strains.</title>
        <authorList>
            <person name="Nicholson A.C."/>
        </authorList>
    </citation>
    <scope>NUCLEOTIDE SEQUENCE [LARGE SCALE GENOMIC DNA]</scope>
    <source>
        <strain evidence="2 3">JCM 3332</strain>
    </source>
</reference>
<name>A0A846YH19_9NOCA</name>
<keyword evidence="1" id="KW-0732">Signal</keyword>
<feature type="chain" id="PRO_5032473292" description="Secreted protein" evidence="1">
    <location>
        <begin position="28"/>
        <end position="147"/>
    </location>
</feature>
<sequence>MRRITVPLWVIGAVLTGWLGPAAPANAESVQTTPLRTLTSGLCVGELAITAHSGSEPGVMGVSMPSVSSSIGVAPFSGACSFELILRWRNLDTGATGEERSDEVVGWIGCDVFDCRAWNISTGRGRVAVEVASNLPHSAGHAEIFVP</sequence>
<accession>A0A846YH19</accession>
<feature type="signal peptide" evidence="1">
    <location>
        <begin position="1"/>
        <end position="27"/>
    </location>
</feature>
<comment type="caution">
    <text evidence="2">The sequence shown here is derived from an EMBL/GenBank/DDBJ whole genome shotgun (WGS) entry which is preliminary data.</text>
</comment>
<evidence type="ECO:0000256" key="1">
    <source>
        <dbReference type="SAM" id="SignalP"/>
    </source>
</evidence>
<protein>
    <recommendedName>
        <fullName evidence="4">Secreted protein</fullName>
    </recommendedName>
</protein>
<evidence type="ECO:0000313" key="2">
    <source>
        <dbReference type="EMBL" id="NKY56932.1"/>
    </source>
</evidence>
<gene>
    <name evidence="2" type="ORF">HGA15_12360</name>
</gene>
<organism evidence="2 3">
    <name type="scientific">Nocardia flavorosea</name>
    <dbReference type="NCBI Taxonomy" id="53429"/>
    <lineage>
        <taxon>Bacteria</taxon>
        <taxon>Bacillati</taxon>
        <taxon>Actinomycetota</taxon>
        <taxon>Actinomycetes</taxon>
        <taxon>Mycobacteriales</taxon>
        <taxon>Nocardiaceae</taxon>
        <taxon>Nocardia</taxon>
    </lineage>
</organism>
<dbReference type="EMBL" id="JAAXOT010000005">
    <property type="protein sequence ID" value="NKY56932.1"/>
    <property type="molecule type" value="Genomic_DNA"/>
</dbReference>
<keyword evidence="3" id="KW-1185">Reference proteome</keyword>
<dbReference type="Proteomes" id="UP000570678">
    <property type="component" value="Unassembled WGS sequence"/>
</dbReference>
<dbReference type="AlphaFoldDB" id="A0A846YH19"/>
<evidence type="ECO:0008006" key="4">
    <source>
        <dbReference type="Google" id="ProtNLM"/>
    </source>
</evidence>
<proteinExistence type="predicted"/>
<evidence type="ECO:0000313" key="3">
    <source>
        <dbReference type="Proteomes" id="UP000570678"/>
    </source>
</evidence>